<dbReference type="Gene3D" id="3.40.50.2300">
    <property type="match status" value="1"/>
</dbReference>
<reference evidence="4" key="2">
    <citation type="journal article" date="2022" name="Microbiol. Resour. Announc.">
        <title>Metagenome Sequencing to Explore Phylogenomics of Terrestrial Cyanobacteria.</title>
        <authorList>
            <person name="Ward R.D."/>
            <person name="Stajich J.E."/>
            <person name="Johansen J.R."/>
            <person name="Huntemann M."/>
            <person name="Clum A."/>
            <person name="Foster B."/>
            <person name="Foster B."/>
            <person name="Roux S."/>
            <person name="Palaniappan K."/>
            <person name="Varghese N."/>
            <person name="Mukherjee S."/>
            <person name="Reddy T.B.K."/>
            <person name="Daum C."/>
            <person name="Copeland A."/>
            <person name="Chen I.A."/>
            <person name="Ivanova N.N."/>
            <person name="Kyrpides N.C."/>
            <person name="Shapiro N."/>
            <person name="Eloe-Fadrosh E.A."/>
            <person name="Pietrasiak N."/>
        </authorList>
    </citation>
    <scope>NUCLEOTIDE SEQUENCE</scope>
    <source>
        <strain evidence="4">GSE-TBD4-15B</strain>
    </source>
</reference>
<dbReference type="PANTHER" id="PTHR43156:SF2">
    <property type="entry name" value="STAGE II SPORULATION PROTEIN E"/>
    <property type="match status" value="1"/>
</dbReference>
<proteinExistence type="predicted"/>
<gene>
    <name evidence="4" type="ORF">KME07_18705</name>
</gene>
<name>A0A951U7G0_9CYAN</name>
<dbReference type="PROSITE" id="PS50110">
    <property type="entry name" value="RESPONSE_REGULATORY"/>
    <property type="match status" value="1"/>
</dbReference>
<protein>
    <submittedName>
        <fullName evidence="4">SpoIIE family protein phosphatase</fullName>
    </submittedName>
</protein>
<evidence type="ECO:0000256" key="2">
    <source>
        <dbReference type="PROSITE-ProRule" id="PRU00169"/>
    </source>
</evidence>
<dbReference type="SMART" id="SM00331">
    <property type="entry name" value="PP2C_SIG"/>
    <property type="match status" value="1"/>
</dbReference>
<dbReference type="GO" id="GO:0000160">
    <property type="term" value="P:phosphorelay signal transduction system"/>
    <property type="evidence" value="ECO:0007669"/>
    <property type="project" value="InterPro"/>
</dbReference>
<dbReference type="InterPro" id="IPR011006">
    <property type="entry name" value="CheY-like_superfamily"/>
</dbReference>
<feature type="domain" description="Response regulatory" evidence="3">
    <location>
        <begin position="3"/>
        <end position="119"/>
    </location>
</feature>
<dbReference type="InterPro" id="IPR001789">
    <property type="entry name" value="Sig_transdc_resp-reg_receiver"/>
</dbReference>
<dbReference type="Proteomes" id="UP000707356">
    <property type="component" value="Unassembled WGS sequence"/>
</dbReference>
<dbReference type="AlphaFoldDB" id="A0A951U7G0"/>
<sequence>MSKILVVDDDPAVLKLVQRALRQQDHEVWVASNGKEGLEKAQSLHPALIICDWMMPYIDGLEVCRRIKADPQLSTTFFILLTAKIGLEDRIEGLNTGADDFLSKPIEIAELQARVRAGLRLHQVSQDLQTQKALLEAELAEAASYVSALLPPPLQGEITIESRFIPSRQLGGDCFDYFWLDPDQLVLYLLDVSGHGLAAALPSILVLNLLRSRSLPNVCFDQPAVVLAALNEAFQMSHQNEKYFTIWYGVYRPSQRQLTYASAGHPPAVLLASTGSHQLRTAALPVGMLPEADFTSAQCIVPESGTLYIYSDGIYELNPSAQTAWGLKDWLQLLTQSDGSLSLDQLLQQVQTANASHSFNDDVSLLKIQFGGTSSEFL</sequence>
<keyword evidence="1" id="KW-0378">Hydrolase</keyword>
<comment type="caution">
    <text evidence="4">The sequence shown here is derived from an EMBL/GenBank/DDBJ whole genome shotgun (WGS) entry which is preliminary data.</text>
</comment>
<evidence type="ECO:0000256" key="1">
    <source>
        <dbReference type="ARBA" id="ARBA00022801"/>
    </source>
</evidence>
<dbReference type="Pfam" id="PF00072">
    <property type="entry name" value="Response_reg"/>
    <property type="match status" value="1"/>
</dbReference>
<dbReference type="Gene3D" id="3.60.40.10">
    <property type="entry name" value="PPM-type phosphatase domain"/>
    <property type="match status" value="1"/>
</dbReference>
<feature type="modified residue" description="4-aspartylphosphate" evidence="2">
    <location>
        <position position="52"/>
    </location>
</feature>
<dbReference type="PANTHER" id="PTHR43156">
    <property type="entry name" value="STAGE II SPORULATION PROTEIN E-RELATED"/>
    <property type="match status" value="1"/>
</dbReference>
<evidence type="ECO:0000313" key="4">
    <source>
        <dbReference type="EMBL" id="MBW4467462.1"/>
    </source>
</evidence>
<accession>A0A951U7G0</accession>
<dbReference type="InterPro" id="IPR001932">
    <property type="entry name" value="PPM-type_phosphatase-like_dom"/>
</dbReference>
<evidence type="ECO:0000259" key="3">
    <source>
        <dbReference type="PROSITE" id="PS50110"/>
    </source>
</evidence>
<dbReference type="GO" id="GO:0016791">
    <property type="term" value="F:phosphatase activity"/>
    <property type="evidence" value="ECO:0007669"/>
    <property type="project" value="TreeGrafter"/>
</dbReference>
<dbReference type="SMART" id="SM00448">
    <property type="entry name" value="REC"/>
    <property type="match status" value="1"/>
</dbReference>
<dbReference type="EMBL" id="JAHHHV010000077">
    <property type="protein sequence ID" value="MBW4467462.1"/>
    <property type="molecule type" value="Genomic_DNA"/>
</dbReference>
<dbReference type="SUPFAM" id="SSF52172">
    <property type="entry name" value="CheY-like"/>
    <property type="match status" value="1"/>
</dbReference>
<dbReference type="InterPro" id="IPR052016">
    <property type="entry name" value="Bact_Sigma-Reg"/>
</dbReference>
<reference evidence="4" key="1">
    <citation type="submission" date="2021-05" db="EMBL/GenBank/DDBJ databases">
        <authorList>
            <person name="Pietrasiak N."/>
            <person name="Ward R."/>
            <person name="Stajich J.E."/>
            <person name="Kurbessoian T."/>
        </authorList>
    </citation>
    <scope>NUCLEOTIDE SEQUENCE</scope>
    <source>
        <strain evidence="4">GSE-TBD4-15B</strain>
    </source>
</reference>
<dbReference type="SUPFAM" id="SSF81606">
    <property type="entry name" value="PP2C-like"/>
    <property type="match status" value="1"/>
</dbReference>
<organism evidence="4 5">
    <name type="scientific">Pegethrix bostrychoides GSE-TBD4-15B</name>
    <dbReference type="NCBI Taxonomy" id="2839662"/>
    <lineage>
        <taxon>Bacteria</taxon>
        <taxon>Bacillati</taxon>
        <taxon>Cyanobacteriota</taxon>
        <taxon>Cyanophyceae</taxon>
        <taxon>Oculatellales</taxon>
        <taxon>Oculatellaceae</taxon>
        <taxon>Pegethrix</taxon>
    </lineage>
</organism>
<dbReference type="Pfam" id="PF07228">
    <property type="entry name" value="SpoIIE"/>
    <property type="match status" value="1"/>
</dbReference>
<evidence type="ECO:0000313" key="5">
    <source>
        <dbReference type="Proteomes" id="UP000707356"/>
    </source>
</evidence>
<dbReference type="CDD" id="cd17574">
    <property type="entry name" value="REC_OmpR"/>
    <property type="match status" value="1"/>
</dbReference>
<dbReference type="InterPro" id="IPR036457">
    <property type="entry name" value="PPM-type-like_dom_sf"/>
</dbReference>
<keyword evidence="2" id="KW-0597">Phosphoprotein</keyword>